<dbReference type="InterPro" id="IPR036047">
    <property type="entry name" value="F-box-like_dom_sf"/>
</dbReference>
<evidence type="ECO:0000256" key="1">
    <source>
        <dbReference type="SAM" id="Coils"/>
    </source>
</evidence>
<evidence type="ECO:0000259" key="2">
    <source>
        <dbReference type="Pfam" id="PF12937"/>
    </source>
</evidence>
<organism evidence="3 4">
    <name type="scientific">Pisolithus tinctorius Marx 270</name>
    <dbReference type="NCBI Taxonomy" id="870435"/>
    <lineage>
        <taxon>Eukaryota</taxon>
        <taxon>Fungi</taxon>
        <taxon>Dikarya</taxon>
        <taxon>Basidiomycota</taxon>
        <taxon>Agaricomycotina</taxon>
        <taxon>Agaricomycetes</taxon>
        <taxon>Agaricomycetidae</taxon>
        <taxon>Boletales</taxon>
        <taxon>Sclerodermatineae</taxon>
        <taxon>Pisolithaceae</taxon>
        <taxon>Pisolithus</taxon>
    </lineage>
</organism>
<dbReference type="Pfam" id="PF12937">
    <property type="entry name" value="F-box-like"/>
    <property type="match status" value="1"/>
</dbReference>
<dbReference type="AlphaFoldDB" id="A0A0C3NI42"/>
<name>A0A0C3NI42_PISTI</name>
<feature type="domain" description="F-box" evidence="2">
    <location>
        <begin position="50"/>
        <end position="98"/>
    </location>
</feature>
<dbReference type="STRING" id="870435.A0A0C3NI42"/>
<protein>
    <recommendedName>
        <fullName evidence="2">F-box domain-containing protein</fullName>
    </recommendedName>
</protein>
<dbReference type="OrthoDB" id="2653019at2759"/>
<proteinExistence type="predicted"/>
<sequence>MDEVIVARAELARLEENERNLVEQLSDVRAAAAAQRKRIDELIQQRLPLIQRLPVELLVSILHLALRGTNPSQKEILARVSRHWRDVILDHVSFWSTIEILGSQKLSPAVRLHLEKSREALLDISVRVGWDRYYGTLCEVYFRPSRCCQASIPETC</sequence>
<evidence type="ECO:0000313" key="3">
    <source>
        <dbReference type="EMBL" id="KIO00690.1"/>
    </source>
</evidence>
<dbReference type="Proteomes" id="UP000054217">
    <property type="component" value="Unassembled WGS sequence"/>
</dbReference>
<dbReference type="EMBL" id="KN831994">
    <property type="protein sequence ID" value="KIO00690.1"/>
    <property type="molecule type" value="Genomic_DNA"/>
</dbReference>
<dbReference type="InterPro" id="IPR001810">
    <property type="entry name" value="F-box_dom"/>
</dbReference>
<evidence type="ECO:0000313" key="4">
    <source>
        <dbReference type="Proteomes" id="UP000054217"/>
    </source>
</evidence>
<keyword evidence="1" id="KW-0175">Coiled coil</keyword>
<feature type="coiled-coil region" evidence="1">
    <location>
        <begin position="4"/>
        <end position="45"/>
    </location>
</feature>
<dbReference type="SUPFAM" id="SSF81383">
    <property type="entry name" value="F-box domain"/>
    <property type="match status" value="1"/>
</dbReference>
<gene>
    <name evidence="3" type="ORF">M404DRAFT_757970</name>
</gene>
<dbReference type="HOGENOM" id="CLU_111684_1_0_1"/>
<reference evidence="4" key="2">
    <citation type="submission" date="2015-01" db="EMBL/GenBank/DDBJ databases">
        <title>Evolutionary Origins and Diversification of the Mycorrhizal Mutualists.</title>
        <authorList>
            <consortium name="DOE Joint Genome Institute"/>
            <consortium name="Mycorrhizal Genomics Consortium"/>
            <person name="Kohler A."/>
            <person name="Kuo A."/>
            <person name="Nagy L.G."/>
            <person name="Floudas D."/>
            <person name="Copeland A."/>
            <person name="Barry K.W."/>
            <person name="Cichocki N."/>
            <person name="Veneault-Fourrey C."/>
            <person name="LaButti K."/>
            <person name="Lindquist E.A."/>
            <person name="Lipzen A."/>
            <person name="Lundell T."/>
            <person name="Morin E."/>
            <person name="Murat C."/>
            <person name="Riley R."/>
            <person name="Ohm R."/>
            <person name="Sun H."/>
            <person name="Tunlid A."/>
            <person name="Henrissat B."/>
            <person name="Grigoriev I.V."/>
            <person name="Hibbett D.S."/>
            <person name="Martin F."/>
        </authorList>
    </citation>
    <scope>NUCLEOTIDE SEQUENCE [LARGE SCALE GENOMIC DNA]</scope>
    <source>
        <strain evidence="4">Marx 270</strain>
    </source>
</reference>
<keyword evidence="4" id="KW-1185">Reference proteome</keyword>
<accession>A0A0C3NI42</accession>
<reference evidence="3 4" key="1">
    <citation type="submission" date="2014-04" db="EMBL/GenBank/DDBJ databases">
        <authorList>
            <consortium name="DOE Joint Genome Institute"/>
            <person name="Kuo A."/>
            <person name="Kohler A."/>
            <person name="Costa M.D."/>
            <person name="Nagy L.G."/>
            <person name="Floudas D."/>
            <person name="Copeland A."/>
            <person name="Barry K.W."/>
            <person name="Cichocki N."/>
            <person name="Veneault-Fourrey C."/>
            <person name="LaButti K."/>
            <person name="Lindquist E.A."/>
            <person name="Lipzen A."/>
            <person name="Lundell T."/>
            <person name="Morin E."/>
            <person name="Murat C."/>
            <person name="Sun H."/>
            <person name="Tunlid A."/>
            <person name="Henrissat B."/>
            <person name="Grigoriev I.V."/>
            <person name="Hibbett D.S."/>
            <person name="Martin F."/>
            <person name="Nordberg H.P."/>
            <person name="Cantor M.N."/>
            <person name="Hua S.X."/>
        </authorList>
    </citation>
    <scope>NUCLEOTIDE SEQUENCE [LARGE SCALE GENOMIC DNA]</scope>
    <source>
        <strain evidence="3 4">Marx 270</strain>
    </source>
</reference>
<dbReference type="InParanoid" id="A0A0C3NI42"/>